<evidence type="ECO:0000256" key="3">
    <source>
        <dbReference type="ARBA" id="ARBA00022630"/>
    </source>
</evidence>
<dbReference type="EMBL" id="BBMS01000007">
    <property type="protein sequence ID" value="GAL25153.1"/>
    <property type="molecule type" value="Genomic_DNA"/>
</dbReference>
<evidence type="ECO:0000313" key="7">
    <source>
        <dbReference type="Proteomes" id="UP000029223"/>
    </source>
</evidence>
<keyword evidence="4" id="KW-0274">FAD</keyword>
<evidence type="ECO:0000256" key="5">
    <source>
        <dbReference type="SAM" id="Phobius"/>
    </source>
</evidence>
<evidence type="ECO:0000256" key="4">
    <source>
        <dbReference type="ARBA" id="ARBA00022827"/>
    </source>
</evidence>
<reference evidence="7" key="2">
    <citation type="submission" date="2014-09" db="EMBL/GenBank/DDBJ databases">
        <authorList>
            <consortium name="NBRP consortium"/>
            <person name="Sawabe T."/>
            <person name="Meirelles P."/>
            <person name="Nakanishi M."/>
            <person name="Sayaka M."/>
            <person name="Hattori M."/>
            <person name="Ohkuma M."/>
        </authorList>
    </citation>
    <scope>NUCLEOTIDE SEQUENCE [LARGE SCALE GENOMIC DNA]</scope>
    <source>
        <strain evidence="7">JCM 19239</strain>
    </source>
</reference>
<accession>A0ABQ0J8R6</accession>
<keyword evidence="3" id="KW-0285">Flavoprotein</keyword>
<keyword evidence="5" id="KW-1133">Transmembrane helix</keyword>
<comment type="cofactor">
    <cofactor evidence="1">
        <name>FAD</name>
        <dbReference type="ChEBI" id="CHEBI:57692"/>
    </cofactor>
</comment>
<dbReference type="InterPro" id="IPR036188">
    <property type="entry name" value="FAD/NAD-bd_sf"/>
</dbReference>
<evidence type="ECO:0000256" key="2">
    <source>
        <dbReference type="ARBA" id="ARBA00007532"/>
    </source>
</evidence>
<keyword evidence="5" id="KW-0812">Transmembrane</keyword>
<feature type="transmembrane region" description="Helical" evidence="5">
    <location>
        <begin position="60"/>
        <end position="85"/>
    </location>
</feature>
<dbReference type="Pfam" id="PF01946">
    <property type="entry name" value="Thi4"/>
    <property type="match status" value="1"/>
</dbReference>
<dbReference type="InterPro" id="IPR050151">
    <property type="entry name" value="Class-I_Pyr_Nuc-Dis_Oxidored"/>
</dbReference>
<gene>
    <name evidence="6" type="ORF">JCM19239_5980</name>
</gene>
<dbReference type="Gene3D" id="3.50.50.60">
    <property type="entry name" value="FAD/NAD(P)-binding domain"/>
    <property type="match status" value="1"/>
</dbReference>
<dbReference type="GO" id="GO:0003957">
    <property type="term" value="F:NAD(P)+ transhydrogenase (Si-specific) activity"/>
    <property type="evidence" value="ECO:0007669"/>
    <property type="project" value="UniProtKB-EC"/>
</dbReference>
<proteinExistence type="inferred from homology"/>
<protein>
    <submittedName>
        <fullName evidence="6">Soluble pyridine nucleotide transhydrogenase</fullName>
        <ecNumber evidence="6">1.6.1.1</ecNumber>
    </submittedName>
</protein>
<comment type="similarity">
    <text evidence="2">Belongs to the class-I pyridine nucleotide-disulfide oxidoreductase family.</text>
</comment>
<dbReference type="SUPFAM" id="SSF51905">
    <property type="entry name" value="FAD/NAD(P)-binding domain"/>
    <property type="match status" value="1"/>
</dbReference>
<dbReference type="PRINTS" id="PR00411">
    <property type="entry name" value="PNDRDTASEI"/>
</dbReference>
<dbReference type="Proteomes" id="UP000029223">
    <property type="component" value="Unassembled WGS sequence"/>
</dbReference>
<evidence type="ECO:0000313" key="6">
    <source>
        <dbReference type="EMBL" id="GAL25153.1"/>
    </source>
</evidence>
<keyword evidence="7" id="KW-1185">Reference proteome</keyword>
<comment type="caution">
    <text evidence="6">The sequence shown here is derived from an EMBL/GenBank/DDBJ whole genome shotgun (WGS) entry which is preliminary data.</text>
</comment>
<organism evidence="6 7">
    <name type="scientific">Vibrio variabilis</name>
    <dbReference type="NCBI Taxonomy" id="990271"/>
    <lineage>
        <taxon>Bacteria</taxon>
        <taxon>Pseudomonadati</taxon>
        <taxon>Pseudomonadota</taxon>
        <taxon>Gammaproteobacteria</taxon>
        <taxon>Vibrionales</taxon>
        <taxon>Vibrionaceae</taxon>
        <taxon>Vibrio</taxon>
    </lineage>
</organism>
<evidence type="ECO:0000256" key="1">
    <source>
        <dbReference type="ARBA" id="ARBA00001974"/>
    </source>
</evidence>
<keyword evidence="5" id="KW-0472">Membrane</keyword>
<dbReference type="PANTHER" id="PTHR22912:SF93">
    <property type="entry name" value="SOLUBLE PYRIDINE NUCLEOTIDE TRANSHYDROGENASE"/>
    <property type="match status" value="1"/>
</dbReference>
<sequence length="86" mass="8940">MSRSKHFDAIVIGSGPGGEGAAMGLTKAGLNVAIIEKESSVGGGCTHWGTILLKLCVMRLAVSLSSTATLYFAVITPVCILRFPIF</sequence>
<name>A0ABQ0J8R6_9VIBR</name>
<dbReference type="EC" id="1.6.1.1" evidence="6"/>
<dbReference type="PANTHER" id="PTHR22912">
    <property type="entry name" value="DISULFIDE OXIDOREDUCTASE"/>
    <property type="match status" value="1"/>
</dbReference>
<reference evidence="7" key="1">
    <citation type="submission" date="2014-09" db="EMBL/GenBank/DDBJ databases">
        <title>Vibrio variabilis JCM 19239. (C206) whole genome shotgun sequence.</title>
        <authorList>
            <person name="Sawabe T."/>
            <person name="Meirelles P."/>
            <person name="Nakanishi M."/>
            <person name="Sayaka M."/>
            <person name="Hattori M."/>
            <person name="Ohkuma M."/>
        </authorList>
    </citation>
    <scope>NUCLEOTIDE SEQUENCE [LARGE SCALE GENOMIC DNA]</scope>
    <source>
        <strain evidence="7">JCM 19239</strain>
    </source>
</reference>
<keyword evidence="6" id="KW-0560">Oxidoreductase</keyword>